<sequence length="400" mass="46287">MIHTFDTEVAELFHDANIATIFQNLCYWILHNKTNDKNQKLIEINGSLVNRYFTYNSIQAFVQQFPYYSKKQIETYLNKLRERGLIVKGNFNNTGFDRTCWYCLVDEQYWIDKYLGVSKKPSTPLPIDETPQKDDTEDSFKHYSNSETPVCFTESIDTASLTCENETTSVENLQSFHFPKRGNAFPQNGKSISPNGEMHFSKTGNPFPQTGKPIPDINSYLKPNNKQNTASAIRTTLQNLDPTLILDSEFYPAAADYLNRFRVGEEYLIWFYNYLKSSKQIKNFSGYFFTVFFREVYIQRYQAQLLTSKKSLDEKKDLLKEYICPVCGYHEQITQATRSCSECDSPINPVADDIPRLKGLYRMDDETKELYISARSQALRSGGNVSDKLRDLDRHFGLVG</sequence>
<gene>
    <name evidence="1" type="ORF">K7J14_02330</name>
</gene>
<dbReference type="AlphaFoldDB" id="A0AAE3EG43"/>
<dbReference type="RefSeq" id="WP_230752611.1">
    <property type="nucleotide sequence ID" value="NZ_JAINWA010000001.1"/>
</dbReference>
<accession>A0AAE3EG43</accession>
<protein>
    <submittedName>
        <fullName evidence="1">Uncharacterized protein</fullName>
    </submittedName>
</protein>
<reference evidence="1" key="1">
    <citation type="submission" date="2021-08" db="EMBL/GenBank/DDBJ databases">
        <title>Comparative analyses of Brucepasteria parasyntrophica and Teretinema zuelzerae.</title>
        <authorList>
            <person name="Song Y."/>
            <person name="Brune A."/>
        </authorList>
    </citation>
    <scope>NUCLEOTIDE SEQUENCE</scope>
    <source>
        <strain evidence="1">DSM 1903</strain>
    </source>
</reference>
<proteinExistence type="predicted"/>
<dbReference type="Proteomes" id="UP001198163">
    <property type="component" value="Unassembled WGS sequence"/>
</dbReference>
<keyword evidence="2" id="KW-1185">Reference proteome</keyword>
<name>A0AAE3EG43_9SPIR</name>
<dbReference type="EMBL" id="JAINWA010000001">
    <property type="protein sequence ID" value="MCD1653535.1"/>
    <property type="molecule type" value="Genomic_DNA"/>
</dbReference>
<comment type="caution">
    <text evidence="1">The sequence shown here is derived from an EMBL/GenBank/DDBJ whole genome shotgun (WGS) entry which is preliminary data.</text>
</comment>
<organism evidence="1 2">
    <name type="scientific">Teretinema zuelzerae</name>
    <dbReference type="NCBI Taxonomy" id="156"/>
    <lineage>
        <taxon>Bacteria</taxon>
        <taxon>Pseudomonadati</taxon>
        <taxon>Spirochaetota</taxon>
        <taxon>Spirochaetia</taxon>
        <taxon>Spirochaetales</taxon>
        <taxon>Treponemataceae</taxon>
        <taxon>Teretinema</taxon>
    </lineage>
</organism>
<evidence type="ECO:0000313" key="2">
    <source>
        <dbReference type="Proteomes" id="UP001198163"/>
    </source>
</evidence>
<evidence type="ECO:0000313" key="1">
    <source>
        <dbReference type="EMBL" id="MCD1653535.1"/>
    </source>
</evidence>